<name>A0ABT8HJK6_MYCAO</name>
<comment type="caution">
    <text evidence="3">The sequence shown here is derived from an EMBL/GenBank/DDBJ whole genome shotgun (WGS) entry which is preliminary data.</text>
</comment>
<evidence type="ECO:0000256" key="1">
    <source>
        <dbReference type="ARBA" id="ARBA00022723"/>
    </source>
</evidence>
<keyword evidence="1" id="KW-0479">Metal-binding</keyword>
<evidence type="ECO:0000313" key="4">
    <source>
        <dbReference type="Proteomes" id="UP001172687"/>
    </source>
</evidence>
<dbReference type="PANTHER" id="PTHR33542:SF5">
    <property type="entry name" value="FERROCHELATASE CHE1"/>
    <property type="match status" value="1"/>
</dbReference>
<proteinExistence type="predicted"/>
<dbReference type="RefSeq" id="WP_036372030.1">
    <property type="nucleotide sequence ID" value="NZ_CP070380.1"/>
</dbReference>
<organism evidence="3 4">
    <name type="scientific">Mycolicibacterium austroafricanum</name>
    <name type="common">Mycobacterium austroafricanum</name>
    <dbReference type="NCBI Taxonomy" id="39687"/>
    <lineage>
        <taxon>Bacteria</taxon>
        <taxon>Bacillati</taxon>
        <taxon>Actinomycetota</taxon>
        <taxon>Actinomycetes</taxon>
        <taxon>Mycobacteriales</taxon>
        <taxon>Mycobacteriaceae</taxon>
        <taxon>Mycolicibacterium</taxon>
    </lineage>
</organism>
<keyword evidence="4" id="KW-1185">Reference proteome</keyword>
<evidence type="ECO:0000313" key="3">
    <source>
        <dbReference type="EMBL" id="MDN4520938.1"/>
    </source>
</evidence>
<protein>
    <submittedName>
        <fullName evidence="3">Sirohydrochlorin chelatase</fullName>
    </submittedName>
</protein>
<evidence type="ECO:0000256" key="2">
    <source>
        <dbReference type="ARBA" id="ARBA00023239"/>
    </source>
</evidence>
<dbReference type="Gene3D" id="3.40.50.1400">
    <property type="match status" value="2"/>
</dbReference>
<dbReference type="InterPro" id="IPR050963">
    <property type="entry name" value="Sirohydro_Cobaltochel/CbiX"/>
</dbReference>
<sequence length="234" mass="25125">MTLILTAHGSADPRSAQTARAIVDCIRRLRPTLDARIAFCEQSSPNLRDELAALRRRQAVVVPLLLADAYHARVDIPEMIAASGADVRQAGVLGEDDRLIHVLRQRLEHAGVSRLDPSVGVIVTAVGSSRPAANVRTATVARELTLTTRWTATTAFATGPHPSPAEAADELRRRGATRLVIAPWFLAHGRITDRVADFAAAQRIPMSAPLGAHRQVAETVLDRFDAALAVHAAA</sequence>
<keyword evidence="2" id="KW-0456">Lyase</keyword>
<dbReference type="SUPFAM" id="SSF53800">
    <property type="entry name" value="Chelatase"/>
    <property type="match status" value="1"/>
</dbReference>
<dbReference type="InterPro" id="IPR002762">
    <property type="entry name" value="CbiX-like"/>
</dbReference>
<dbReference type="EMBL" id="JAUHTC010000084">
    <property type="protein sequence ID" value="MDN4520938.1"/>
    <property type="molecule type" value="Genomic_DNA"/>
</dbReference>
<accession>A0ABT8HJK6</accession>
<dbReference type="PANTHER" id="PTHR33542">
    <property type="entry name" value="SIROHYDROCHLORIN FERROCHELATASE, CHLOROPLASTIC"/>
    <property type="match status" value="1"/>
</dbReference>
<dbReference type="CDD" id="cd03416">
    <property type="entry name" value="CbiX_SirB_N"/>
    <property type="match status" value="1"/>
</dbReference>
<dbReference type="Proteomes" id="UP001172687">
    <property type="component" value="Unassembled WGS sequence"/>
</dbReference>
<reference evidence="3" key="1">
    <citation type="submission" date="2023-07" db="EMBL/GenBank/DDBJ databases">
        <title>Degradation of tert-butanol by M. austroafricanum TBA100.</title>
        <authorList>
            <person name="Helbich S."/>
            <person name="Vainshtein Y."/>
        </authorList>
    </citation>
    <scope>NUCLEOTIDE SEQUENCE</scope>
    <source>
        <strain evidence="3">TBA100</strain>
    </source>
</reference>
<dbReference type="Pfam" id="PF01903">
    <property type="entry name" value="CbiX"/>
    <property type="match status" value="2"/>
</dbReference>
<gene>
    <name evidence="3" type="ORF">QYF68_24405</name>
</gene>